<dbReference type="AlphaFoldDB" id="A0A645BMB0"/>
<accession>A0A645BMB0</accession>
<name>A0A645BMB0_9ZZZZ</name>
<reference evidence="1" key="1">
    <citation type="submission" date="2019-08" db="EMBL/GenBank/DDBJ databases">
        <authorList>
            <person name="Kucharzyk K."/>
            <person name="Murdoch R.W."/>
            <person name="Higgins S."/>
            <person name="Loffler F."/>
        </authorList>
    </citation>
    <scope>NUCLEOTIDE SEQUENCE</scope>
</reference>
<protein>
    <submittedName>
        <fullName evidence="1">Uncharacterized protein</fullName>
    </submittedName>
</protein>
<evidence type="ECO:0000313" key="1">
    <source>
        <dbReference type="EMBL" id="MPM65671.1"/>
    </source>
</evidence>
<gene>
    <name evidence="1" type="ORF">SDC9_112568</name>
</gene>
<organism evidence="1">
    <name type="scientific">bioreactor metagenome</name>
    <dbReference type="NCBI Taxonomy" id="1076179"/>
    <lineage>
        <taxon>unclassified sequences</taxon>
        <taxon>metagenomes</taxon>
        <taxon>ecological metagenomes</taxon>
    </lineage>
</organism>
<dbReference type="EMBL" id="VSSQ01020646">
    <property type="protein sequence ID" value="MPM65671.1"/>
    <property type="molecule type" value="Genomic_DNA"/>
</dbReference>
<comment type="caution">
    <text evidence="1">The sequence shown here is derived from an EMBL/GenBank/DDBJ whole genome shotgun (WGS) entry which is preliminary data.</text>
</comment>
<proteinExistence type="predicted"/>
<sequence>MCMKKGSCVYNIDDECFVTISKLNLKIIETNKIGYNIVNSDFMRRRADLVLPSSEKAWKDINGSQKSINDGLEGMLNGH</sequence>